<dbReference type="AlphaFoldDB" id="A0A914RY60"/>
<dbReference type="WBParaSite" id="PEQ_0001126801-mRNA-1">
    <property type="protein sequence ID" value="PEQ_0001126801-mRNA-1"/>
    <property type="gene ID" value="PEQ_0001126801"/>
</dbReference>
<organism evidence="1 2">
    <name type="scientific">Parascaris equorum</name>
    <name type="common">Equine roundworm</name>
    <dbReference type="NCBI Taxonomy" id="6256"/>
    <lineage>
        <taxon>Eukaryota</taxon>
        <taxon>Metazoa</taxon>
        <taxon>Ecdysozoa</taxon>
        <taxon>Nematoda</taxon>
        <taxon>Chromadorea</taxon>
        <taxon>Rhabditida</taxon>
        <taxon>Spirurina</taxon>
        <taxon>Ascaridomorpha</taxon>
        <taxon>Ascaridoidea</taxon>
        <taxon>Ascarididae</taxon>
        <taxon>Parascaris</taxon>
    </lineage>
</organism>
<reference evidence="2" key="1">
    <citation type="submission" date="2022-11" db="UniProtKB">
        <authorList>
            <consortium name="WormBaseParasite"/>
        </authorList>
    </citation>
    <scope>IDENTIFICATION</scope>
</reference>
<name>A0A914RY60_PAREQ</name>
<dbReference type="Proteomes" id="UP000887564">
    <property type="component" value="Unplaced"/>
</dbReference>
<accession>A0A914RY60</accession>
<protein>
    <submittedName>
        <fullName evidence="2">BRICHOS domain-containing protein</fullName>
    </submittedName>
</protein>
<keyword evidence="1" id="KW-1185">Reference proteome</keyword>
<proteinExistence type="predicted"/>
<sequence>LVLFPPICEECRQRSPNGVFEQTPSILYVHYNSPSQAHFELVGNSPFKSNSFTAIDFNTGYIAIADHALTDSHGKHTTCFVMPLDRSAMPSMSALQDALRIIVVEVQSEFGWQEYWQYQVEPIDALSAEHGAIKRIVIGEGRIDGWRIGDGNDKWRKSTLNSLHDNIALCWLTSSP</sequence>
<evidence type="ECO:0000313" key="2">
    <source>
        <dbReference type="WBParaSite" id="PEQ_0001126801-mRNA-1"/>
    </source>
</evidence>
<evidence type="ECO:0000313" key="1">
    <source>
        <dbReference type="Proteomes" id="UP000887564"/>
    </source>
</evidence>